<accession>A0ABU0GS30</accession>
<dbReference type="Gene3D" id="1.10.760.20">
    <property type="entry name" value="Protein of unknown function DUF3243"/>
    <property type="match status" value="1"/>
</dbReference>
<dbReference type="EMBL" id="JAUSWB010000002">
    <property type="protein sequence ID" value="MDQ0428165.1"/>
    <property type="molecule type" value="Genomic_DNA"/>
</dbReference>
<comment type="caution">
    <text evidence="1">The sequence shown here is derived from an EMBL/GenBank/DDBJ whole genome shotgun (WGS) entry which is preliminary data.</text>
</comment>
<proteinExistence type="predicted"/>
<reference evidence="1 2" key="1">
    <citation type="submission" date="2023-07" db="EMBL/GenBank/DDBJ databases">
        <title>Genomic Encyclopedia of Type Strains, Phase IV (KMG-IV): sequencing the most valuable type-strain genomes for metagenomic binning, comparative biology and taxonomic classification.</title>
        <authorList>
            <person name="Goeker M."/>
        </authorList>
    </citation>
    <scope>NUCLEOTIDE SEQUENCE [LARGE SCALE GENOMIC DNA]</scope>
    <source>
        <strain evidence="1 2">DSM 16419</strain>
    </source>
</reference>
<evidence type="ECO:0000313" key="1">
    <source>
        <dbReference type="EMBL" id="MDQ0428165.1"/>
    </source>
</evidence>
<protein>
    <recommendedName>
        <fullName evidence="3">DUF3243 domain-containing protein</fullName>
    </recommendedName>
</protein>
<keyword evidence="2" id="KW-1185">Reference proteome</keyword>
<dbReference type="RefSeq" id="WP_308786373.1">
    <property type="nucleotide sequence ID" value="NZ_JAUSWB010000002.1"/>
</dbReference>
<evidence type="ECO:0000313" key="2">
    <source>
        <dbReference type="Proteomes" id="UP001241988"/>
    </source>
</evidence>
<evidence type="ECO:0008006" key="3">
    <source>
        <dbReference type="Google" id="ProtNLM"/>
    </source>
</evidence>
<dbReference type="Pfam" id="PF11588">
    <property type="entry name" value="DUF3243"/>
    <property type="match status" value="1"/>
</dbReference>
<dbReference type="InterPro" id="IPR021637">
    <property type="entry name" value="DUF3243"/>
</dbReference>
<sequence>MENINKQVEDKLKNTDDKKKEQILADFSVFINYLGDKVEIGEKMGLSEERIAQLAEKVAGYLAKKEDPKNSEEYLLQRLWQVGDKEQQHMLAHMLVKLAKDQNN</sequence>
<name>A0ABU0GS30_9BACL</name>
<gene>
    <name evidence="1" type="ORF">QOZ98_000991</name>
</gene>
<dbReference type="Proteomes" id="UP001241988">
    <property type="component" value="Unassembled WGS sequence"/>
</dbReference>
<dbReference type="InterPro" id="IPR038292">
    <property type="entry name" value="YmfJ/YflH_sf"/>
</dbReference>
<organism evidence="1 2">
    <name type="scientific">Planomicrobium stackebrandtii</name>
    <dbReference type="NCBI Taxonomy" id="253160"/>
    <lineage>
        <taxon>Bacteria</taxon>
        <taxon>Bacillati</taxon>
        <taxon>Bacillota</taxon>
        <taxon>Bacilli</taxon>
        <taxon>Bacillales</taxon>
        <taxon>Caryophanaceae</taxon>
        <taxon>Planomicrobium</taxon>
    </lineage>
</organism>